<feature type="domain" description="Catalase core" evidence="1">
    <location>
        <begin position="1"/>
        <end position="144"/>
    </location>
</feature>
<evidence type="ECO:0000313" key="3">
    <source>
        <dbReference type="Proteomes" id="UP000631181"/>
    </source>
</evidence>
<dbReference type="PANTHER" id="PTHR11465:SF26">
    <property type="entry name" value="CATALASE 2"/>
    <property type="match status" value="1"/>
</dbReference>
<proteinExistence type="predicted"/>
<dbReference type="GO" id="GO:0005739">
    <property type="term" value="C:mitochondrion"/>
    <property type="evidence" value="ECO:0007669"/>
    <property type="project" value="TreeGrafter"/>
</dbReference>
<dbReference type="PROSITE" id="PS51402">
    <property type="entry name" value="CATALASE_3"/>
    <property type="match status" value="1"/>
</dbReference>
<dbReference type="GO" id="GO:0004096">
    <property type="term" value="F:catalase activity"/>
    <property type="evidence" value="ECO:0007669"/>
    <property type="project" value="InterPro"/>
</dbReference>
<evidence type="ECO:0000313" key="2">
    <source>
        <dbReference type="EMBL" id="KAF7712340.1"/>
    </source>
</evidence>
<organism evidence="2 3">
    <name type="scientific">Penicillium ucsense</name>
    <dbReference type="NCBI Taxonomy" id="2839758"/>
    <lineage>
        <taxon>Eukaryota</taxon>
        <taxon>Fungi</taxon>
        <taxon>Dikarya</taxon>
        <taxon>Ascomycota</taxon>
        <taxon>Pezizomycotina</taxon>
        <taxon>Eurotiomycetes</taxon>
        <taxon>Eurotiomycetidae</taxon>
        <taxon>Eurotiales</taxon>
        <taxon>Aspergillaceae</taxon>
        <taxon>Penicillium</taxon>
    </lineage>
</organism>
<dbReference type="AlphaFoldDB" id="A0A8J8VVV8"/>
<dbReference type="Proteomes" id="UP000631181">
    <property type="component" value="Unassembled WGS sequence"/>
</dbReference>
<evidence type="ECO:0000259" key="1">
    <source>
        <dbReference type="SMART" id="SM01060"/>
    </source>
</evidence>
<dbReference type="InterPro" id="IPR011614">
    <property type="entry name" value="Catalase_core"/>
</dbReference>
<protein>
    <submittedName>
        <fullName evidence="2">Catalase</fullName>
    </submittedName>
</protein>
<dbReference type="GO" id="GO:0042744">
    <property type="term" value="P:hydrogen peroxide catabolic process"/>
    <property type="evidence" value="ECO:0007669"/>
    <property type="project" value="TreeGrafter"/>
</dbReference>
<dbReference type="GO" id="GO:0020037">
    <property type="term" value="F:heme binding"/>
    <property type="evidence" value="ECO:0007669"/>
    <property type="project" value="InterPro"/>
</dbReference>
<accession>A0A8J8VVV8</accession>
<dbReference type="InterPro" id="IPR018028">
    <property type="entry name" value="Catalase"/>
</dbReference>
<gene>
    <name evidence="2" type="ORF">PECM_002976</name>
</gene>
<dbReference type="OrthoDB" id="6880011at2759"/>
<dbReference type="EMBL" id="WIWV01000188">
    <property type="protein sequence ID" value="KAF7712340.1"/>
    <property type="molecule type" value="Genomic_DNA"/>
</dbReference>
<reference evidence="2" key="1">
    <citation type="journal article" date="2020" name="Front. Microbiol.">
        <title>Gene regulatory networks of Penicillium echinulatum 2HH and Penicillium oxalicum 114-2 inferred by a computational biology approach.</title>
        <authorList>
            <person name="Lenz A.R."/>
            <person name="Galan-Vasquez E."/>
            <person name="Balbinot E."/>
            <person name="De Abreu F.P."/>
            <person name="De Oliveira N.S."/>
            <person name="Da Rosa L.O."/>
            <person name="De Avila E Silva S."/>
            <person name="Camassola M."/>
            <person name="Dillon A.J.P."/>
            <person name="Perez-Rueda E."/>
        </authorList>
    </citation>
    <scope>NUCLEOTIDE SEQUENCE</scope>
    <source>
        <strain evidence="2">S1M29</strain>
    </source>
</reference>
<keyword evidence="3" id="KW-1185">Reference proteome</keyword>
<dbReference type="SUPFAM" id="SSF56634">
    <property type="entry name" value="Heme-dependent catalase-like"/>
    <property type="match status" value="1"/>
</dbReference>
<dbReference type="PANTHER" id="PTHR11465">
    <property type="entry name" value="CATALASE"/>
    <property type="match status" value="1"/>
</dbReference>
<comment type="caution">
    <text evidence="2">The sequence shown here is derived from an EMBL/GenBank/DDBJ whole genome shotgun (WGS) entry which is preliminary data.</text>
</comment>
<sequence length="155" mass="18061">MFWDFHAGNPEGFHEILHLFSDRGTPASLRHINAYSGHTYSLVQRDGTFKYVKFHIKTTLGVKNLTREESVRIGGENPDFLIQDLFETIERGDFPTYNVYVQTMTSEEAENYRWNIFDMTKVWPHKEFPLRQDVYEKNYCSGGATSGARQLDLDL</sequence>
<dbReference type="SMART" id="SM01060">
    <property type="entry name" value="Catalase"/>
    <property type="match status" value="1"/>
</dbReference>
<dbReference type="GO" id="GO:0005777">
    <property type="term" value="C:peroxisome"/>
    <property type="evidence" value="ECO:0007669"/>
    <property type="project" value="TreeGrafter"/>
</dbReference>
<dbReference type="InterPro" id="IPR020835">
    <property type="entry name" value="Catalase_sf"/>
</dbReference>
<name>A0A8J8VVV8_9EURO</name>
<dbReference type="Gene3D" id="2.40.180.10">
    <property type="entry name" value="Catalase core domain"/>
    <property type="match status" value="1"/>
</dbReference>
<dbReference type="GO" id="GO:0042542">
    <property type="term" value="P:response to hydrogen peroxide"/>
    <property type="evidence" value="ECO:0007669"/>
    <property type="project" value="TreeGrafter"/>
</dbReference>
<dbReference type="Pfam" id="PF00199">
    <property type="entry name" value="Catalase"/>
    <property type="match status" value="1"/>
</dbReference>